<comment type="caution">
    <text evidence="1">The sequence shown here is derived from an EMBL/GenBank/DDBJ whole genome shotgun (WGS) entry which is preliminary data.</text>
</comment>
<reference evidence="1 2" key="1">
    <citation type="submission" date="2024-09" db="EMBL/GenBank/DDBJ databases">
        <authorList>
            <person name="Sun Q."/>
            <person name="Mori K."/>
        </authorList>
    </citation>
    <scope>NUCLEOTIDE SEQUENCE [LARGE SCALE GENOMIC DNA]</scope>
    <source>
        <strain evidence="1 2">CCM 7228</strain>
    </source>
</reference>
<dbReference type="Proteomes" id="UP001589854">
    <property type="component" value="Unassembled WGS sequence"/>
</dbReference>
<accession>A0ABV6GJ66</accession>
<keyword evidence="2" id="KW-1185">Reference proteome</keyword>
<name>A0ABV6GJ66_9BACI</name>
<dbReference type="RefSeq" id="WP_378937342.1">
    <property type="nucleotide sequence ID" value="NZ_JBHLVO010000024.1"/>
</dbReference>
<evidence type="ECO:0000313" key="2">
    <source>
        <dbReference type="Proteomes" id="UP001589854"/>
    </source>
</evidence>
<protein>
    <submittedName>
        <fullName evidence="1">Uncharacterized protein</fullName>
    </submittedName>
</protein>
<dbReference type="EMBL" id="JBHLVO010000024">
    <property type="protein sequence ID" value="MFC0273740.1"/>
    <property type="molecule type" value="Genomic_DNA"/>
</dbReference>
<evidence type="ECO:0000313" key="1">
    <source>
        <dbReference type="EMBL" id="MFC0273740.1"/>
    </source>
</evidence>
<proteinExistence type="predicted"/>
<gene>
    <name evidence="1" type="ORF">ACFFIX_20345</name>
</gene>
<organism evidence="1 2">
    <name type="scientific">Metabacillus herbersteinensis</name>
    <dbReference type="NCBI Taxonomy" id="283816"/>
    <lineage>
        <taxon>Bacteria</taxon>
        <taxon>Bacillati</taxon>
        <taxon>Bacillota</taxon>
        <taxon>Bacilli</taxon>
        <taxon>Bacillales</taxon>
        <taxon>Bacillaceae</taxon>
        <taxon>Metabacillus</taxon>
    </lineage>
</organism>
<sequence>MKRTLILSVTVLLFIAGVGFYYIYRDEELEVIELAVAKENVVNDLETVKSQEEQIFKWISSKELDTGHLEGKNDDVFNRYRQKKGVVEFLFAAILLEDPNHFIQSFKVETVSADLFEMDNPNKIEVAAEFLNKISRNGQLETVGYEDKIGLFNSESNEAQVDLHYSDGKKVTLTLSFEKTATHHDKDDEIYSITTSPLELIEVIEKST</sequence>